<dbReference type="Gene3D" id="2.40.10.10">
    <property type="entry name" value="Trypsin-like serine proteases"/>
    <property type="match status" value="2"/>
</dbReference>
<organism evidence="2 3">
    <name type="scientific">Phormidium yuhuli AB48</name>
    <dbReference type="NCBI Taxonomy" id="2940671"/>
    <lineage>
        <taxon>Bacteria</taxon>
        <taxon>Bacillati</taxon>
        <taxon>Cyanobacteriota</taxon>
        <taxon>Cyanophyceae</taxon>
        <taxon>Oscillatoriophycideae</taxon>
        <taxon>Oscillatoriales</taxon>
        <taxon>Oscillatoriaceae</taxon>
        <taxon>Phormidium</taxon>
        <taxon>Phormidium yuhuli</taxon>
    </lineage>
</organism>
<dbReference type="SUPFAM" id="SSF50494">
    <property type="entry name" value="Trypsin-like serine proteases"/>
    <property type="match status" value="1"/>
</dbReference>
<evidence type="ECO:0000313" key="2">
    <source>
        <dbReference type="EMBL" id="USR90103.1"/>
    </source>
</evidence>
<dbReference type="GO" id="GO:0008233">
    <property type="term" value="F:peptidase activity"/>
    <property type="evidence" value="ECO:0007669"/>
    <property type="project" value="UniProtKB-KW"/>
</dbReference>
<dbReference type="Proteomes" id="UP001056708">
    <property type="component" value="Chromosome"/>
</dbReference>
<dbReference type="RefSeq" id="WP_252661826.1">
    <property type="nucleotide sequence ID" value="NZ_CP098611.1"/>
</dbReference>
<name>A0ABY5ALL7_9CYAN</name>
<dbReference type="PANTHER" id="PTHR43019:SF23">
    <property type="entry name" value="PROTEASE DO-LIKE 5, CHLOROPLASTIC"/>
    <property type="match status" value="1"/>
</dbReference>
<dbReference type="EMBL" id="CP098611">
    <property type="protein sequence ID" value="USR90103.1"/>
    <property type="molecule type" value="Genomic_DNA"/>
</dbReference>
<dbReference type="Pfam" id="PF13365">
    <property type="entry name" value="Trypsin_2"/>
    <property type="match status" value="1"/>
</dbReference>
<reference evidence="2" key="1">
    <citation type="submission" date="2022-06" db="EMBL/GenBank/DDBJ databases">
        <title>Genome sequence of Phormidium yuhuli AB48 isolated from an industrial photobioreactor environment.</title>
        <authorList>
            <person name="Qiu Y."/>
            <person name="Noonan A.J.C."/>
            <person name="Dofher K."/>
            <person name="Koch M."/>
            <person name="Kieft B."/>
            <person name="Lin X."/>
            <person name="Ziels R.M."/>
            <person name="Hallam S.J."/>
        </authorList>
    </citation>
    <scope>NUCLEOTIDE SEQUENCE</scope>
    <source>
        <strain evidence="2">AB48</strain>
    </source>
</reference>
<feature type="region of interest" description="Disordered" evidence="1">
    <location>
        <begin position="283"/>
        <end position="306"/>
    </location>
</feature>
<keyword evidence="2" id="KW-0378">Hydrolase</keyword>
<dbReference type="GO" id="GO:0006508">
    <property type="term" value="P:proteolysis"/>
    <property type="evidence" value="ECO:0007669"/>
    <property type="project" value="UniProtKB-KW"/>
</dbReference>
<gene>
    <name evidence="2" type="ORF">NEA10_14780</name>
</gene>
<dbReference type="InterPro" id="IPR009003">
    <property type="entry name" value="Peptidase_S1_PA"/>
</dbReference>
<evidence type="ECO:0000256" key="1">
    <source>
        <dbReference type="SAM" id="MobiDB-lite"/>
    </source>
</evidence>
<accession>A0ABY5ALL7</accession>
<proteinExistence type="predicted"/>
<sequence>MVTATLTKVAIALFSGGIVVAGTMTDAQNRYQPLKPNLYETWPALLEPEPILPEVILSHLYEEARGISVRVMARSGWGTGVLLARNESTYIVITNRHVLNGEEHEHEIETSNGQIYRARELHEPALDAYDLALLEFNSSNDHSIAQLGESVNLPQGTVTFAAGFPLEQEDRVESLGTDVFNDGFKFTQGEISLQLERPLEEGYQLGYTNAIEKGMSGGPVLNRAGELIAINGIHADPLWGNPYVYQDGTETEAELQSLIEGSSWAIPIETVLQLLPTLASEHRVPNSQVEQDSSEPVSSESSSSLP</sequence>
<dbReference type="PANTHER" id="PTHR43019">
    <property type="entry name" value="SERINE ENDOPROTEASE DEGS"/>
    <property type="match status" value="1"/>
</dbReference>
<evidence type="ECO:0000313" key="3">
    <source>
        <dbReference type="Proteomes" id="UP001056708"/>
    </source>
</evidence>
<dbReference type="InterPro" id="IPR043504">
    <property type="entry name" value="Peptidase_S1_PA_chymotrypsin"/>
</dbReference>
<feature type="compositionally biased region" description="Low complexity" evidence="1">
    <location>
        <begin position="287"/>
        <end position="306"/>
    </location>
</feature>
<protein>
    <submittedName>
        <fullName evidence="2">Serine protease</fullName>
    </submittedName>
</protein>
<keyword evidence="3" id="KW-1185">Reference proteome</keyword>
<keyword evidence="2" id="KW-0645">Protease</keyword>